<dbReference type="InterPro" id="IPR051783">
    <property type="entry name" value="NAD(P)-dependent_oxidoreduct"/>
</dbReference>
<evidence type="ECO:0000313" key="2">
    <source>
        <dbReference type="EMBL" id="AUX47955.1"/>
    </source>
</evidence>
<dbReference type="Gene3D" id="3.40.50.720">
    <property type="entry name" value="NAD(P)-binding Rossmann-like Domain"/>
    <property type="match status" value="1"/>
</dbReference>
<dbReference type="GO" id="GO:0004029">
    <property type="term" value="F:aldehyde dehydrogenase (NAD+) activity"/>
    <property type="evidence" value="ECO:0007669"/>
    <property type="project" value="TreeGrafter"/>
</dbReference>
<dbReference type="OrthoDB" id="5491199at2"/>
<dbReference type="InterPro" id="IPR001509">
    <property type="entry name" value="Epimerase_deHydtase"/>
</dbReference>
<proteinExistence type="predicted"/>
<dbReference type="EMBL" id="CP012673">
    <property type="protein sequence ID" value="AUX47955.1"/>
    <property type="molecule type" value="Genomic_DNA"/>
</dbReference>
<feature type="domain" description="NAD-dependent epimerase/dehydratase" evidence="1">
    <location>
        <begin position="5"/>
        <end position="230"/>
    </location>
</feature>
<sequence>MSRYLVTGATGFLGSHLVTELRGAGHDVVALCRQGEAAALAAQGAEVRRGDVLDAASVRAAAAGCEGLFHCAGRVSRRREDAEVLYRTHVEGTKITLDACRDAGVKRVVLASTSGVVAVSRRPDDIRDETAPPPVDLIAGWPYYRSKLYAERAAFDRNGPGFEVVAVNPSILLGPGDVHGASTGDVVSFLERRLPFIPAGGLSFVDARDAAHGMVLAMEKGRPGERYLLGAANMSLDVFFHRLSRVSGVPAPALRLPRSIALAKAGAHLIERARKRLPIDLPVDPVSAEMGQHFWYLDATKARRELGWTPRDPVETLSDTVADLRARGVVWPQV</sequence>
<reference evidence="2 3" key="1">
    <citation type="submission" date="2015-09" db="EMBL/GenBank/DDBJ databases">
        <title>Sorangium comparison.</title>
        <authorList>
            <person name="Zaburannyi N."/>
            <person name="Bunk B."/>
            <person name="Overmann J."/>
            <person name="Mueller R."/>
        </authorList>
    </citation>
    <scope>NUCLEOTIDE SEQUENCE [LARGE SCALE GENOMIC DNA]</scope>
    <source>
        <strain evidence="2 3">So ce26</strain>
    </source>
</reference>
<evidence type="ECO:0000259" key="1">
    <source>
        <dbReference type="Pfam" id="PF01370"/>
    </source>
</evidence>
<protein>
    <submittedName>
        <fullName evidence="2">NAD-dependent epimerase</fullName>
    </submittedName>
</protein>
<dbReference type="SUPFAM" id="SSF51735">
    <property type="entry name" value="NAD(P)-binding Rossmann-fold domains"/>
    <property type="match status" value="1"/>
</dbReference>
<name>A0A2L0F8Q1_SORCE</name>
<dbReference type="PANTHER" id="PTHR48079">
    <property type="entry name" value="PROTEIN YEEZ"/>
    <property type="match status" value="1"/>
</dbReference>
<organism evidence="2 3">
    <name type="scientific">Sorangium cellulosum</name>
    <name type="common">Polyangium cellulosum</name>
    <dbReference type="NCBI Taxonomy" id="56"/>
    <lineage>
        <taxon>Bacteria</taxon>
        <taxon>Pseudomonadati</taxon>
        <taxon>Myxococcota</taxon>
        <taxon>Polyangia</taxon>
        <taxon>Polyangiales</taxon>
        <taxon>Polyangiaceae</taxon>
        <taxon>Sorangium</taxon>
    </lineage>
</organism>
<dbReference type="Pfam" id="PF01370">
    <property type="entry name" value="Epimerase"/>
    <property type="match status" value="1"/>
</dbReference>
<dbReference type="InterPro" id="IPR036291">
    <property type="entry name" value="NAD(P)-bd_dom_sf"/>
</dbReference>
<dbReference type="PANTHER" id="PTHR48079:SF6">
    <property type="entry name" value="NAD(P)-BINDING DOMAIN-CONTAINING PROTEIN-RELATED"/>
    <property type="match status" value="1"/>
</dbReference>
<dbReference type="Proteomes" id="UP000238348">
    <property type="component" value="Chromosome"/>
</dbReference>
<dbReference type="RefSeq" id="WP_104985877.1">
    <property type="nucleotide sequence ID" value="NZ_CP012673.1"/>
</dbReference>
<dbReference type="AlphaFoldDB" id="A0A2L0F8Q1"/>
<accession>A0A2L0F8Q1</accession>
<gene>
    <name evidence="2" type="ORF">SOCE26_094810</name>
</gene>
<dbReference type="GO" id="GO:0005737">
    <property type="term" value="C:cytoplasm"/>
    <property type="evidence" value="ECO:0007669"/>
    <property type="project" value="TreeGrafter"/>
</dbReference>
<evidence type="ECO:0000313" key="3">
    <source>
        <dbReference type="Proteomes" id="UP000238348"/>
    </source>
</evidence>